<feature type="chain" id="PRO_5006407492" description="DUF5776 domain-containing protein" evidence="1">
    <location>
        <begin position="27"/>
        <end position="66"/>
    </location>
</feature>
<dbReference type="EMBL" id="AZDV01000023">
    <property type="protein sequence ID" value="KRK94980.1"/>
    <property type="molecule type" value="Genomic_DNA"/>
</dbReference>
<proteinExistence type="predicted"/>
<keyword evidence="1" id="KW-0732">Signal</keyword>
<dbReference type="PATRIC" id="fig|1423715.3.peg.2236"/>
<keyword evidence="3" id="KW-1185">Reference proteome</keyword>
<dbReference type="RefSeq" id="WP_057802955.1">
    <property type="nucleotide sequence ID" value="NZ_AZDV01000023.1"/>
</dbReference>
<feature type="signal peptide" evidence="1">
    <location>
        <begin position="1"/>
        <end position="26"/>
    </location>
</feature>
<evidence type="ECO:0008006" key="4">
    <source>
        <dbReference type="Google" id="ProtNLM"/>
    </source>
</evidence>
<organism evidence="2 3">
    <name type="scientific">Levilactobacillus acidifarinae DSM 19394 = JCM 15949</name>
    <dbReference type="NCBI Taxonomy" id="1423715"/>
    <lineage>
        <taxon>Bacteria</taxon>
        <taxon>Bacillati</taxon>
        <taxon>Bacillota</taxon>
        <taxon>Bacilli</taxon>
        <taxon>Lactobacillales</taxon>
        <taxon>Lactobacillaceae</taxon>
        <taxon>Levilactobacillus</taxon>
    </lineage>
</organism>
<dbReference type="AlphaFoldDB" id="A0A0R1LPE1"/>
<evidence type="ECO:0000313" key="3">
    <source>
        <dbReference type="Proteomes" id="UP000051955"/>
    </source>
</evidence>
<dbReference type="Proteomes" id="UP000051955">
    <property type="component" value="Unassembled WGS sequence"/>
</dbReference>
<comment type="caution">
    <text evidence="2">The sequence shown here is derived from an EMBL/GenBank/DDBJ whole genome shotgun (WGS) entry which is preliminary data.</text>
</comment>
<evidence type="ECO:0000256" key="1">
    <source>
        <dbReference type="SAM" id="SignalP"/>
    </source>
</evidence>
<dbReference type="OrthoDB" id="9917584at2"/>
<evidence type="ECO:0000313" key="2">
    <source>
        <dbReference type="EMBL" id="KRK94980.1"/>
    </source>
</evidence>
<name>A0A0R1LPE1_9LACO</name>
<accession>A0A0R1LPE1</accession>
<dbReference type="STRING" id="1423715.FD25_GL002165"/>
<sequence>MEKVFGIVTGVVVVLGLAGVAATASADTTIKPVYRSENVKNLTHVNAGLSANDSVYFPHVSTAATK</sequence>
<protein>
    <recommendedName>
        <fullName evidence="4">DUF5776 domain-containing protein</fullName>
    </recommendedName>
</protein>
<gene>
    <name evidence="2" type="ORF">FD25_GL002165</name>
</gene>
<reference evidence="2 3" key="1">
    <citation type="journal article" date="2015" name="Genome Announc.">
        <title>Expanding the biotechnology potential of lactobacilli through comparative genomics of 213 strains and associated genera.</title>
        <authorList>
            <person name="Sun Z."/>
            <person name="Harris H.M."/>
            <person name="McCann A."/>
            <person name="Guo C."/>
            <person name="Argimon S."/>
            <person name="Zhang W."/>
            <person name="Yang X."/>
            <person name="Jeffery I.B."/>
            <person name="Cooney J.C."/>
            <person name="Kagawa T.F."/>
            <person name="Liu W."/>
            <person name="Song Y."/>
            <person name="Salvetti E."/>
            <person name="Wrobel A."/>
            <person name="Rasinkangas P."/>
            <person name="Parkhill J."/>
            <person name="Rea M.C."/>
            <person name="O'Sullivan O."/>
            <person name="Ritari J."/>
            <person name="Douillard F.P."/>
            <person name="Paul Ross R."/>
            <person name="Yang R."/>
            <person name="Briner A.E."/>
            <person name="Felis G.E."/>
            <person name="de Vos W.M."/>
            <person name="Barrangou R."/>
            <person name="Klaenhammer T.R."/>
            <person name="Caufield P.W."/>
            <person name="Cui Y."/>
            <person name="Zhang H."/>
            <person name="O'Toole P.W."/>
        </authorList>
    </citation>
    <scope>NUCLEOTIDE SEQUENCE [LARGE SCALE GENOMIC DNA]</scope>
    <source>
        <strain evidence="2 3">DSM 19394</strain>
    </source>
</reference>